<dbReference type="InterPro" id="IPR015813">
    <property type="entry name" value="Pyrv/PenolPyrv_kinase-like_dom"/>
</dbReference>
<keyword evidence="10" id="KW-0324">Glycolysis</keyword>
<dbReference type="InterPro" id="IPR040442">
    <property type="entry name" value="Pyrv_kinase-like_dom_sf"/>
</dbReference>
<proteinExistence type="inferred from homology"/>
<dbReference type="GO" id="GO:0000287">
    <property type="term" value="F:magnesium ion binding"/>
    <property type="evidence" value="ECO:0007669"/>
    <property type="project" value="InterPro"/>
</dbReference>
<dbReference type="EMBL" id="LR026963">
    <property type="protein sequence ID" value="VBB69788.1"/>
    <property type="molecule type" value="Genomic_DNA"/>
</dbReference>
<evidence type="ECO:0000256" key="8">
    <source>
        <dbReference type="ARBA" id="ARBA00022840"/>
    </source>
</evidence>
<dbReference type="Gene3D" id="3.40.1380.20">
    <property type="entry name" value="Pyruvate kinase, C-terminal domain"/>
    <property type="match status" value="1"/>
</dbReference>
<evidence type="ECO:0000256" key="6">
    <source>
        <dbReference type="ARBA" id="ARBA00022741"/>
    </source>
</evidence>
<dbReference type="SUPFAM" id="SSF52935">
    <property type="entry name" value="PK C-terminal domain-like"/>
    <property type="match status" value="1"/>
</dbReference>
<organism evidence="14">
    <name type="scientific">invertebrate metagenome</name>
    <dbReference type="NCBI Taxonomy" id="1711999"/>
    <lineage>
        <taxon>unclassified sequences</taxon>
        <taxon>metagenomes</taxon>
        <taxon>organismal metagenomes</taxon>
    </lineage>
</organism>
<dbReference type="InterPro" id="IPR011037">
    <property type="entry name" value="Pyrv_Knase-like_insert_dom_sf"/>
</dbReference>
<dbReference type="Pfam" id="PF02887">
    <property type="entry name" value="PK_C"/>
    <property type="match status" value="1"/>
</dbReference>
<dbReference type="EC" id="2.7.1.40" evidence="3"/>
<dbReference type="UniPathway" id="UPA00109">
    <property type="reaction ID" value="UER00188"/>
</dbReference>
<evidence type="ECO:0000313" key="14">
    <source>
        <dbReference type="EMBL" id="VBB69788.1"/>
    </source>
</evidence>
<evidence type="ECO:0000259" key="13">
    <source>
        <dbReference type="Pfam" id="PF02887"/>
    </source>
</evidence>
<dbReference type="PROSITE" id="PS00110">
    <property type="entry name" value="PYRUVATE_KINASE"/>
    <property type="match status" value="1"/>
</dbReference>
<keyword evidence="6" id="KW-0547">Nucleotide-binding</keyword>
<keyword evidence="11 14" id="KW-0670">Pyruvate</keyword>
<dbReference type="GO" id="GO:0004743">
    <property type="term" value="F:pyruvate kinase activity"/>
    <property type="evidence" value="ECO:0007669"/>
    <property type="project" value="UniProtKB-EC"/>
</dbReference>
<comment type="similarity">
    <text evidence="2">Belongs to the pyruvate kinase family.</text>
</comment>
<accession>A0A484HC97</accession>
<keyword evidence="7 14" id="KW-0418">Kinase</keyword>
<evidence type="ECO:0000256" key="9">
    <source>
        <dbReference type="ARBA" id="ARBA00022842"/>
    </source>
</evidence>
<protein>
    <recommendedName>
        <fullName evidence="3">pyruvate kinase</fullName>
        <ecNumber evidence="3">2.7.1.40</ecNumber>
    </recommendedName>
</protein>
<dbReference type="NCBIfam" id="NF004491">
    <property type="entry name" value="PRK05826.1"/>
    <property type="match status" value="1"/>
</dbReference>
<dbReference type="Gene3D" id="2.40.33.10">
    <property type="entry name" value="PK beta-barrel domain-like"/>
    <property type="match status" value="1"/>
</dbReference>
<dbReference type="NCBIfam" id="NF004978">
    <property type="entry name" value="PRK06354.1"/>
    <property type="match status" value="1"/>
</dbReference>
<evidence type="ECO:0000256" key="7">
    <source>
        <dbReference type="ARBA" id="ARBA00022777"/>
    </source>
</evidence>
<evidence type="ECO:0000256" key="1">
    <source>
        <dbReference type="ARBA" id="ARBA00004997"/>
    </source>
</evidence>
<dbReference type="InterPro" id="IPR015793">
    <property type="entry name" value="Pyrv_Knase_brl"/>
</dbReference>
<gene>
    <name evidence="14" type="ORF">RIEGSTA812A_PEG_1261</name>
</gene>
<evidence type="ECO:0000256" key="3">
    <source>
        <dbReference type="ARBA" id="ARBA00012142"/>
    </source>
</evidence>
<dbReference type="InterPro" id="IPR036918">
    <property type="entry name" value="Pyrv_Knase_C_sf"/>
</dbReference>
<dbReference type="GO" id="GO:0030955">
    <property type="term" value="F:potassium ion binding"/>
    <property type="evidence" value="ECO:0007669"/>
    <property type="project" value="InterPro"/>
</dbReference>
<dbReference type="NCBIfam" id="NF004886">
    <property type="entry name" value="PRK06247.1"/>
    <property type="match status" value="1"/>
</dbReference>
<evidence type="ECO:0000256" key="10">
    <source>
        <dbReference type="ARBA" id="ARBA00023152"/>
    </source>
</evidence>
<dbReference type="SUPFAM" id="SSF51621">
    <property type="entry name" value="Phosphoenolpyruvate/pyruvate domain"/>
    <property type="match status" value="1"/>
</dbReference>
<evidence type="ECO:0000259" key="12">
    <source>
        <dbReference type="Pfam" id="PF00224"/>
    </source>
</evidence>
<feature type="domain" description="Pyruvate kinase C-terminal" evidence="13">
    <location>
        <begin position="355"/>
        <end position="467"/>
    </location>
</feature>
<dbReference type="InterPro" id="IPR015795">
    <property type="entry name" value="Pyrv_Knase_C"/>
</dbReference>
<keyword evidence="9" id="KW-0460">Magnesium</keyword>
<sequence length="476" mass="51787">MRRTRSTKIIATLGPASASYEKIDALFQAGADVFRLNFSHGHYEEHKKVRDIIRDIERKHRRPIGIVVDLQGPKLRLGAFAAGKASLLAGTLFRLDLEPEAGDSHRVSLPHPEIFSALFDGTHLLVDDGKILLRVEHHNDTFAETRVIIGGVLSDYKGVNVPGVILDLSPLTQKDRRDLDFGLEIGVDWVALSFVQRPEDVAEVRKLVGGRAMILSKIEKPSAIDYLSDIIYLSDAVMVARGDLGVEVPPEHVPILQKRIVRAGRRVGKPVVVATQMLESMIYTPAPTRAEASDVATAVYDGADAVMLSAETAIGDYAVEAVTLMDRIINRVEQDETYTVITDASREPPENTVADAISAAARQVASTLHAAAIVTYTSSGSTTLRAARERPTVPIVCLTANLAVARRLSLLWGTHCAVAREISSLTDMIRKACRVAHRAAFAQIGEHIVITAGIPFGIPGTTNILRITWLDGSDKL</sequence>
<dbReference type="SUPFAM" id="SSF50800">
    <property type="entry name" value="PK beta-barrel domain-like"/>
    <property type="match status" value="1"/>
</dbReference>
<name>A0A484HC97_9ZZZZ</name>
<dbReference type="PANTHER" id="PTHR11817">
    <property type="entry name" value="PYRUVATE KINASE"/>
    <property type="match status" value="1"/>
</dbReference>
<dbReference type="Gene3D" id="3.20.20.60">
    <property type="entry name" value="Phosphoenolpyruvate-binding domains"/>
    <property type="match status" value="1"/>
</dbReference>
<evidence type="ECO:0000256" key="11">
    <source>
        <dbReference type="ARBA" id="ARBA00023317"/>
    </source>
</evidence>
<dbReference type="PRINTS" id="PR01050">
    <property type="entry name" value="PYRUVTKNASE"/>
</dbReference>
<dbReference type="InterPro" id="IPR015806">
    <property type="entry name" value="Pyrv_Knase_insert_dom_sf"/>
</dbReference>
<reference evidence="14" key="1">
    <citation type="submission" date="2018-10" db="EMBL/GenBank/DDBJ databases">
        <authorList>
            <person name="Gruber-Vodicka H."/>
            <person name="Jaeckle O."/>
        </authorList>
    </citation>
    <scope>NUCLEOTIDE SEQUENCE</scope>
</reference>
<dbReference type="FunFam" id="2.40.33.10:FF:000001">
    <property type="entry name" value="Pyruvate kinase"/>
    <property type="match status" value="1"/>
</dbReference>
<keyword evidence="4 14" id="KW-0808">Transferase</keyword>
<keyword evidence="8" id="KW-0067">ATP-binding</keyword>
<dbReference type="GO" id="GO:0005524">
    <property type="term" value="F:ATP binding"/>
    <property type="evidence" value="ECO:0007669"/>
    <property type="project" value="UniProtKB-KW"/>
</dbReference>
<dbReference type="GO" id="GO:0016301">
    <property type="term" value="F:kinase activity"/>
    <property type="evidence" value="ECO:0007669"/>
    <property type="project" value="UniProtKB-KW"/>
</dbReference>
<feature type="domain" description="Pyruvate kinase barrel" evidence="12">
    <location>
        <begin position="5"/>
        <end position="322"/>
    </location>
</feature>
<dbReference type="InterPro" id="IPR001697">
    <property type="entry name" value="Pyr_Knase"/>
</dbReference>
<evidence type="ECO:0000256" key="5">
    <source>
        <dbReference type="ARBA" id="ARBA00022723"/>
    </source>
</evidence>
<dbReference type="AlphaFoldDB" id="A0A484HC97"/>
<evidence type="ECO:0000256" key="2">
    <source>
        <dbReference type="ARBA" id="ARBA00008663"/>
    </source>
</evidence>
<dbReference type="NCBIfam" id="TIGR01064">
    <property type="entry name" value="pyruv_kin"/>
    <property type="match status" value="1"/>
</dbReference>
<keyword evidence="5" id="KW-0479">Metal-binding</keyword>
<dbReference type="Pfam" id="PF00224">
    <property type="entry name" value="PK"/>
    <property type="match status" value="1"/>
</dbReference>
<evidence type="ECO:0000256" key="4">
    <source>
        <dbReference type="ARBA" id="ARBA00022679"/>
    </source>
</evidence>
<dbReference type="InterPro" id="IPR018209">
    <property type="entry name" value="Pyrv_Knase_AS"/>
</dbReference>
<comment type="pathway">
    <text evidence="1">Carbohydrate degradation; glycolysis; pyruvate from D-glyceraldehyde 3-phosphate: step 5/5.</text>
</comment>